<dbReference type="EMBL" id="JACXIY010000004">
    <property type="protein sequence ID" value="MBD2867731.1"/>
    <property type="molecule type" value="Genomic_DNA"/>
</dbReference>
<evidence type="ECO:0000313" key="1">
    <source>
        <dbReference type="EMBL" id="MBD2867731.1"/>
    </source>
</evidence>
<comment type="caution">
    <text evidence="1">The sequence shown here is derived from an EMBL/GenBank/DDBJ whole genome shotgun (WGS) entry which is preliminary data.</text>
</comment>
<dbReference type="RefSeq" id="WP_190858517.1">
    <property type="nucleotide sequence ID" value="NZ_JACXIY010000004.1"/>
</dbReference>
<organism evidence="1 2">
    <name type="scientific">Paenibacillus arenilitoris</name>
    <dbReference type="NCBI Taxonomy" id="2772299"/>
    <lineage>
        <taxon>Bacteria</taxon>
        <taxon>Bacillati</taxon>
        <taxon>Bacillota</taxon>
        <taxon>Bacilli</taxon>
        <taxon>Bacillales</taxon>
        <taxon>Paenibacillaceae</taxon>
        <taxon>Paenibacillus</taxon>
    </lineage>
</organism>
<reference evidence="1" key="1">
    <citation type="submission" date="2020-09" db="EMBL/GenBank/DDBJ databases">
        <title>A novel bacterium of genus Paenibacillus, isolated from South China Sea.</title>
        <authorList>
            <person name="Huang H."/>
            <person name="Mo K."/>
            <person name="Hu Y."/>
        </authorList>
    </citation>
    <scope>NUCLEOTIDE SEQUENCE</scope>
    <source>
        <strain evidence="1">IB182493</strain>
    </source>
</reference>
<sequence>MPDYFYAQINESGRVIGISQLAQEVKSEYMIPITKEQFDNQNMLFTRYDGGSFAGTSANIEADKPVIAPNGTDVMTVKVRVADWNDKPQGSYSENVIIEVNGLQQSVKAVGGVAELSLSSSEPGEFHLRTVNLDRNAEIKVVVSDEF</sequence>
<accession>A0A927CKV0</accession>
<dbReference type="AlphaFoldDB" id="A0A927CKV0"/>
<proteinExistence type="predicted"/>
<gene>
    <name evidence="1" type="ORF">IDH41_04010</name>
</gene>
<dbReference type="Proteomes" id="UP000632125">
    <property type="component" value="Unassembled WGS sequence"/>
</dbReference>
<keyword evidence="2" id="KW-1185">Reference proteome</keyword>
<protein>
    <submittedName>
        <fullName evidence="1">Uncharacterized protein</fullName>
    </submittedName>
</protein>
<dbReference type="SUPFAM" id="SSF49373">
    <property type="entry name" value="Invasin/intimin cell-adhesion fragments"/>
    <property type="match status" value="1"/>
</dbReference>
<name>A0A927CKV0_9BACL</name>
<evidence type="ECO:0000313" key="2">
    <source>
        <dbReference type="Proteomes" id="UP000632125"/>
    </source>
</evidence>
<dbReference type="InterPro" id="IPR008964">
    <property type="entry name" value="Invasin/intimin_cell_adhesion"/>
</dbReference>